<organism evidence="2 3">
    <name type="scientific">Orientia tsutsugamushi (strain Ikeda)</name>
    <name type="common">Rickettsia tsutsugamushi</name>
    <dbReference type="NCBI Taxonomy" id="334380"/>
    <lineage>
        <taxon>Bacteria</taxon>
        <taxon>Pseudomonadati</taxon>
        <taxon>Pseudomonadota</taxon>
        <taxon>Alphaproteobacteria</taxon>
        <taxon>Rickettsiales</taxon>
        <taxon>Rickettsiaceae</taxon>
        <taxon>Rickettsieae</taxon>
        <taxon>Orientia</taxon>
    </lineage>
</organism>
<keyword evidence="1" id="KW-1133">Transmembrane helix</keyword>
<feature type="transmembrane region" description="Helical" evidence="1">
    <location>
        <begin position="46"/>
        <end position="67"/>
    </location>
</feature>
<dbReference type="KEGG" id="ott:OTT_1687"/>
<dbReference type="Proteomes" id="UP000001033">
    <property type="component" value="Chromosome"/>
</dbReference>
<evidence type="ECO:0000313" key="3">
    <source>
        <dbReference type="Proteomes" id="UP000001033"/>
    </source>
</evidence>
<protein>
    <submittedName>
        <fullName evidence="2">Uncharacterized protein</fullName>
    </submittedName>
</protein>
<proteinExistence type="predicted"/>
<evidence type="ECO:0000256" key="1">
    <source>
        <dbReference type="SAM" id="Phobius"/>
    </source>
</evidence>
<reference evidence="3" key="1">
    <citation type="journal article" date="2008" name="DNA Res.">
        <title>The whole-genome sequencing of the obligate intracellular bacterium Orientia tsutsugamushi revealed massive gene amplification during reductive genome evolution.</title>
        <authorList>
            <person name="Nakayama K."/>
            <person name="Yamashita A."/>
            <person name="Kurokawa K."/>
            <person name="Morimoto T."/>
            <person name="Ogawa M."/>
            <person name="Fukuhara M."/>
            <person name="Urakami H."/>
            <person name="Ohnishi M."/>
            <person name="Uchiyama I."/>
            <person name="Ogura Y."/>
            <person name="Ooka T."/>
            <person name="Oshima K."/>
            <person name="Tamura A."/>
            <person name="Hattori M."/>
            <person name="Hayashi T."/>
        </authorList>
    </citation>
    <scope>NUCLEOTIDE SEQUENCE [LARGE SCALE GENOMIC DNA]</scope>
    <source>
        <strain evidence="3">Ikeda</strain>
    </source>
</reference>
<dbReference type="EMBL" id="AP008981">
    <property type="protein sequence ID" value="BAG41145.1"/>
    <property type="molecule type" value="Genomic_DNA"/>
</dbReference>
<name>B3CUU8_ORITI</name>
<accession>B3CUU8</accession>
<feature type="transmembrane region" description="Helical" evidence="1">
    <location>
        <begin position="12"/>
        <end position="34"/>
    </location>
</feature>
<dbReference type="HOGENOM" id="CLU_1625413_0_0_5"/>
<gene>
    <name evidence="2" type="ordered locus">OTT_1687</name>
</gene>
<evidence type="ECO:0000313" key="2">
    <source>
        <dbReference type="EMBL" id="BAG41145.1"/>
    </source>
</evidence>
<keyword evidence="1" id="KW-0472">Membrane</keyword>
<dbReference type="AlphaFoldDB" id="B3CUU8"/>
<keyword evidence="1" id="KW-0812">Transmembrane</keyword>
<sequence>MSLIFTNSLMHVSPVVENFWIFTSLSFNLFLPTIRAYRHPLEITPLWLLCSPFGFSSNVLLSTFYYYRYFKWRKACYMVELASPSITALSQSRLIYLILTLPTNLAHHSGNLGLNATLLHLYSLCLSNFMSHILSFKQSYTCNFISHSFQQIFSHDATSSYKH</sequence>